<dbReference type="Proteomes" id="UP000181917">
    <property type="component" value="Unassembled WGS sequence"/>
</dbReference>
<proteinExistence type="predicted"/>
<dbReference type="PANTHER" id="PTHR43798:SF33">
    <property type="entry name" value="HYDROLASE, PUTATIVE (AFU_ORTHOLOGUE AFUA_2G14860)-RELATED"/>
    <property type="match status" value="1"/>
</dbReference>
<dbReference type="Gene3D" id="3.40.50.1820">
    <property type="entry name" value="alpha/beta hydrolase"/>
    <property type="match status" value="1"/>
</dbReference>
<reference evidence="2 3" key="1">
    <citation type="submission" date="2016-10" db="EMBL/GenBank/DDBJ databases">
        <authorList>
            <person name="de Groot N.N."/>
        </authorList>
    </citation>
    <scope>NUCLEOTIDE SEQUENCE [LARGE SCALE GENOMIC DNA]</scope>
    <source>
        <strain evidence="2 3">DSM 20117</strain>
    </source>
</reference>
<dbReference type="OrthoDB" id="9804723at2"/>
<evidence type="ECO:0000313" key="3">
    <source>
        <dbReference type="Proteomes" id="UP000181917"/>
    </source>
</evidence>
<dbReference type="GO" id="GO:0003824">
    <property type="term" value="F:catalytic activity"/>
    <property type="evidence" value="ECO:0007669"/>
    <property type="project" value="UniProtKB-ARBA"/>
</dbReference>
<evidence type="ECO:0000259" key="1">
    <source>
        <dbReference type="Pfam" id="PF12697"/>
    </source>
</evidence>
<dbReference type="KEGG" id="acry:AC20117_21405"/>
<dbReference type="GO" id="GO:0016020">
    <property type="term" value="C:membrane"/>
    <property type="evidence" value="ECO:0007669"/>
    <property type="project" value="TreeGrafter"/>
</dbReference>
<dbReference type="PANTHER" id="PTHR43798">
    <property type="entry name" value="MONOACYLGLYCEROL LIPASE"/>
    <property type="match status" value="1"/>
</dbReference>
<accession>A0A1H1FQH9</accession>
<dbReference type="SUPFAM" id="SSF53474">
    <property type="entry name" value="alpha/beta-Hydrolases"/>
    <property type="match status" value="1"/>
</dbReference>
<feature type="domain" description="AB hydrolase-1" evidence="1">
    <location>
        <begin position="34"/>
        <end position="250"/>
    </location>
</feature>
<dbReference type="AlphaFoldDB" id="A0A1H1FQH9"/>
<dbReference type="EMBL" id="FNKH01000002">
    <property type="protein sequence ID" value="SDR03197.1"/>
    <property type="molecule type" value="Genomic_DNA"/>
</dbReference>
<gene>
    <name evidence="2" type="ORF">SAMN04489742_3590</name>
</gene>
<name>A0A1H1FQH9_9MICC</name>
<protein>
    <submittedName>
        <fullName evidence="2">Pimeloyl-ACP methyl ester carboxylesterase</fullName>
    </submittedName>
</protein>
<dbReference type="Pfam" id="PF12697">
    <property type="entry name" value="Abhydrolase_6"/>
    <property type="match status" value="1"/>
</dbReference>
<dbReference type="STRING" id="37928.SAMN04489742_3590"/>
<dbReference type="InterPro" id="IPR029058">
    <property type="entry name" value="AB_hydrolase_fold"/>
</dbReference>
<keyword evidence="3" id="KW-1185">Reference proteome</keyword>
<dbReference type="RefSeq" id="WP_074701751.1">
    <property type="nucleotide sequence ID" value="NZ_CP018863.1"/>
</dbReference>
<dbReference type="InterPro" id="IPR050266">
    <property type="entry name" value="AB_hydrolase_sf"/>
</dbReference>
<organism evidence="2 3">
    <name type="scientific">Crystallibacter crystallopoietes</name>
    <dbReference type="NCBI Taxonomy" id="37928"/>
    <lineage>
        <taxon>Bacteria</taxon>
        <taxon>Bacillati</taxon>
        <taxon>Actinomycetota</taxon>
        <taxon>Actinomycetes</taxon>
        <taxon>Micrococcales</taxon>
        <taxon>Micrococcaceae</taxon>
        <taxon>Crystallibacter</taxon>
    </lineage>
</organism>
<evidence type="ECO:0000313" key="2">
    <source>
        <dbReference type="EMBL" id="SDR03197.1"/>
    </source>
</evidence>
<sequence>MGRHREQTVEGVDPHLNVRIHEAAEGTTGPHRPVILLHGFASSAKLNWEDAGWITALTQAGRRVVTVDLPGHGGSPSPEEMDAYSPSRIRADLLQLIYNAHVRPLKDDDDSTGVDLIGYSLGARLAWEFGATQPEMVRRMVLGGPGVGDPLADFDLRAAQQYLADGTEIADPTTAELLRMATLVPSNNVFALLTMIEAIKIEPFVPAEAVPRMPVLLVAGEKDELATTAPELAKLSGNAELLWLPARTHANAVTSRAFKNAAIEFLAG</sequence>
<dbReference type="InterPro" id="IPR000073">
    <property type="entry name" value="AB_hydrolase_1"/>
</dbReference>